<evidence type="ECO:0000256" key="1">
    <source>
        <dbReference type="SAM" id="MobiDB-lite"/>
    </source>
</evidence>
<protein>
    <submittedName>
        <fullName evidence="2">Uncharacterized protein</fullName>
    </submittedName>
</protein>
<dbReference type="AlphaFoldDB" id="A0AAW5PKL7"/>
<accession>A0AAW5PKL7</accession>
<sequence>MRARHEQMHYQFVPPPQTPGNQGTY</sequence>
<reference evidence="2" key="1">
    <citation type="submission" date="2022-08" db="EMBL/GenBank/DDBJ databases">
        <title>Genomic analyses of the natural microbiome of Caenorhabditis elegans.</title>
        <authorList>
            <person name="Samuel B."/>
        </authorList>
    </citation>
    <scope>NUCLEOTIDE SEQUENCE</scope>
    <source>
        <strain evidence="2">BIGb0277</strain>
    </source>
</reference>
<feature type="region of interest" description="Disordered" evidence="1">
    <location>
        <begin position="1"/>
        <end position="25"/>
    </location>
</feature>
<dbReference type="EMBL" id="JANUEK010000005">
    <property type="protein sequence ID" value="MCS4280405.1"/>
    <property type="molecule type" value="Genomic_DNA"/>
</dbReference>
<proteinExistence type="predicted"/>
<organism evidence="2 3">
    <name type="scientific">Stenotrophomonas rhizophila</name>
    <dbReference type="NCBI Taxonomy" id="216778"/>
    <lineage>
        <taxon>Bacteria</taxon>
        <taxon>Pseudomonadati</taxon>
        <taxon>Pseudomonadota</taxon>
        <taxon>Gammaproteobacteria</taxon>
        <taxon>Lysobacterales</taxon>
        <taxon>Lysobacteraceae</taxon>
        <taxon>Stenotrophomonas</taxon>
    </lineage>
</organism>
<evidence type="ECO:0000313" key="3">
    <source>
        <dbReference type="Proteomes" id="UP001320691"/>
    </source>
</evidence>
<evidence type="ECO:0000313" key="2">
    <source>
        <dbReference type="EMBL" id="MCS4280405.1"/>
    </source>
</evidence>
<comment type="caution">
    <text evidence="2">The sequence shown here is derived from an EMBL/GenBank/DDBJ whole genome shotgun (WGS) entry which is preliminary data.</text>
</comment>
<name>A0AAW5PKL7_9GAMM</name>
<feature type="non-terminal residue" evidence="2">
    <location>
        <position position="25"/>
    </location>
</feature>
<gene>
    <name evidence="2" type="ORF">M2412_002398</name>
</gene>
<dbReference type="Proteomes" id="UP001320691">
    <property type="component" value="Unassembled WGS sequence"/>
</dbReference>